<evidence type="ECO:0000313" key="1">
    <source>
        <dbReference type="EMBL" id="MEA5444050.1"/>
    </source>
</evidence>
<dbReference type="Proteomes" id="UP001302329">
    <property type="component" value="Unassembled WGS sequence"/>
</dbReference>
<dbReference type="EMBL" id="JAYGHY010000092">
    <property type="protein sequence ID" value="MEA5444050.1"/>
    <property type="molecule type" value="Genomic_DNA"/>
</dbReference>
<feature type="non-terminal residue" evidence="1">
    <location>
        <position position="1"/>
    </location>
</feature>
<accession>A0ABU5T0C4</accession>
<comment type="caution">
    <text evidence="1">The sequence shown here is derived from an EMBL/GenBank/DDBJ whole genome shotgun (WGS) entry which is preliminary data.</text>
</comment>
<gene>
    <name evidence="1" type="ORF">VB739_15940</name>
</gene>
<dbReference type="SUPFAM" id="SSF56042">
    <property type="entry name" value="PurM C-terminal domain-like"/>
    <property type="match status" value="1"/>
</dbReference>
<dbReference type="GO" id="GO:0004642">
    <property type="term" value="F:phosphoribosylformylglycinamidine synthase activity"/>
    <property type="evidence" value="ECO:0007669"/>
    <property type="project" value="UniProtKB-EC"/>
</dbReference>
<protein>
    <submittedName>
        <fullName evidence="1">Phosphoribosylformylglycinamidine synthase II</fullName>
        <ecNumber evidence="1">6.3.5.3</ecNumber>
    </submittedName>
</protein>
<keyword evidence="1" id="KW-0436">Ligase</keyword>
<dbReference type="InterPro" id="IPR036676">
    <property type="entry name" value="PurM-like_C_sf"/>
</dbReference>
<evidence type="ECO:0000313" key="2">
    <source>
        <dbReference type="Proteomes" id="UP001302329"/>
    </source>
</evidence>
<reference evidence="1 2" key="1">
    <citation type="submission" date="2023-12" db="EMBL/GenBank/DDBJ databases">
        <title>Baltic Sea Cyanobacteria.</title>
        <authorList>
            <person name="Delbaje E."/>
            <person name="Fewer D.P."/>
            <person name="Shishido T.K."/>
        </authorList>
    </citation>
    <scope>NUCLEOTIDE SEQUENCE [LARGE SCALE GENOMIC DNA]</scope>
    <source>
        <strain evidence="1 2">UHCC 0281</strain>
    </source>
</reference>
<dbReference type="EC" id="6.3.5.3" evidence="1"/>
<keyword evidence="2" id="KW-1185">Reference proteome</keyword>
<name>A0ABU5T0C4_9CYAN</name>
<proteinExistence type="predicted"/>
<organism evidence="1 2">
    <name type="scientific">Cyanobium gracile UHCC 0281</name>
    <dbReference type="NCBI Taxonomy" id="3110309"/>
    <lineage>
        <taxon>Bacteria</taxon>
        <taxon>Bacillati</taxon>
        <taxon>Cyanobacteriota</taxon>
        <taxon>Cyanophyceae</taxon>
        <taxon>Synechococcales</taxon>
        <taxon>Prochlorococcaceae</taxon>
        <taxon>Cyanobium</taxon>
    </lineage>
</organism>
<sequence length="86" mass="9063">RLLFAEGGARLLVSVAPEQEGAWRAALAELGAAVPAQLLGRVTADGRLGVARGGQPLLELAVEQLRDTYEQAIPARLRKAGPPPDR</sequence>
<dbReference type="Gene3D" id="3.90.650.10">
    <property type="entry name" value="PurM-like C-terminal domain"/>
    <property type="match status" value="1"/>
</dbReference>